<dbReference type="PANTHER" id="PTHR14140:SF27">
    <property type="entry name" value="OS04G0289800 PROTEIN"/>
    <property type="match status" value="1"/>
</dbReference>
<dbReference type="SUPFAM" id="SSF88697">
    <property type="entry name" value="PUA domain-like"/>
    <property type="match status" value="1"/>
</dbReference>
<evidence type="ECO:0000256" key="3">
    <source>
        <dbReference type="SAM" id="MobiDB-lite"/>
    </source>
</evidence>
<comment type="subcellular location">
    <subcellularLocation>
        <location evidence="2">Nucleus</location>
    </subcellularLocation>
</comment>
<dbReference type="Pfam" id="PF02182">
    <property type="entry name" value="SAD_SRA"/>
    <property type="match status" value="1"/>
</dbReference>
<dbReference type="PROSITE" id="PS51015">
    <property type="entry name" value="YDG"/>
    <property type="match status" value="1"/>
</dbReference>
<evidence type="ECO:0000313" key="5">
    <source>
        <dbReference type="EMBL" id="CDO71448.1"/>
    </source>
</evidence>
<accession>A0A060SGB1</accession>
<dbReference type="InterPro" id="IPR036987">
    <property type="entry name" value="SRA-YDG_sf"/>
</dbReference>
<dbReference type="PANTHER" id="PTHR14140">
    <property type="entry name" value="E3 UBIQUITIN-PROTEIN LIGASE UHRF-RELATED"/>
    <property type="match status" value="1"/>
</dbReference>
<organism evidence="5 6">
    <name type="scientific">Pycnoporus cinnabarinus</name>
    <name type="common">Cinnabar-red polypore</name>
    <name type="synonym">Trametes cinnabarina</name>
    <dbReference type="NCBI Taxonomy" id="5643"/>
    <lineage>
        <taxon>Eukaryota</taxon>
        <taxon>Fungi</taxon>
        <taxon>Dikarya</taxon>
        <taxon>Basidiomycota</taxon>
        <taxon>Agaricomycotina</taxon>
        <taxon>Agaricomycetes</taxon>
        <taxon>Polyporales</taxon>
        <taxon>Polyporaceae</taxon>
        <taxon>Trametes</taxon>
    </lineage>
</organism>
<feature type="region of interest" description="Disordered" evidence="3">
    <location>
        <begin position="349"/>
        <end position="399"/>
    </location>
</feature>
<feature type="region of interest" description="Disordered" evidence="3">
    <location>
        <begin position="187"/>
        <end position="294"/>
    </location>
</feature>
<feature type="domain" description="YDG" evidence="4">
    <location>
        <begin position="1"/>
        <end position="161"/>
    </location>
</feature>
<reference evidence="5" key="1">
    <citation type="submission" date="2014-01" db="EMBL/GenBank/DDBJ databases">
        <title>The genome of the white-rot fungus Pycnoporus cinnabarinus: a basidiomycete model with a versatile arsenal for lignocellulosic biomass breakdown.</title>
        <authorList>
            <person name="Levasseur A."/>
            <person name="Lomascolo A."/>
            <person name="Ruiz-Duenas F.J."/>
            <person name="Uzan E."/>
            <person name="Piumi F."/>
            <person name="Kues U."/>
            <person name="Ram A.F.J."/>
            <person name="Murat C."/>
            <person name="Haon M."/>
            <person name="Benoit I."/>
            <person name="Arfi Y."/>
            <person name="Chevret D."/>
            <person name="Drula E."/>
            <person name="Kwon M.J."/>
            <person name="Gouret P."/>
            <person name="Lesage-Meessen L."/>
            <person name="Lombard V."/>
            <person name="Mariette J."/>
            <person name="Noirot C."/>
            <person name="Park J."/>
            <person name="Patyshakuliyeva A."/>
            <person name="Wieneger R.A.B."/>
            <person name="Wosten H.A.B."/>
            <person name="Martin F."/>
            <person name="Coutinho P.M."/>
            <person name="de Vries R."/>
            <person name="Martinez A.T."/>
            <person name="Klopp C."/>
            <person name="Pontarotti P."/>
            <person name="Henrissat B."/>
            <person name="Record E."/>
        </authorList>
    </citation>
    <scope>NUCLEOTIDE SEQUENCE [LARGE SCALE GENOMIC DNA]</scope>
    <source>
        <strain evidence="5">BRFM137</strain>
    </source>
</reference>
<dbReference type="Proteomes" id="UP000029665">
    <property type="component" value="Unassembled WGS sequence"/>
</dbReference>
<protein>
    <recommendedName>
        <fullName evidence="4">YDG domain-containing protein</fullName>
    </recommendedName>
</protein>
<evidence type="ECO:0000259" key="4">
    <source>
        <dbReference type="PROSITE" id="PS51015"/>
    </source>
</evidence>
<dbReference type="InterPro" id="IPR045134">
    <property type="entry name" value="UHRF1/2-like"/>
</dbReference>
<dbReference type="HOGENOM" id="CLU_654056_0_0_1"/>
<dbReference type="STRING" id="5643.A0A060SGB1"/>
<dbReference type="InterPro" id="IPR003105">
    <property type="entry name" value="SRA_YDG"/>
</dbReference>
<comment type="caution">
    <text evidence="5">The sequence shown here is derived from an EMBL/GenBank/DDBJ whole genome shotgun (WGS) entry which is preliminary data.</text>
</comment>
<feature type="compositionally biased region" description="Low complexity" evidence="3">
    <location>
        <begin position="311"/>
        <end position="333"/>
    </location>
</feature>
<dbReference type="GO" id="GO:0016567">
    <property type="term" value="P:protein ubiquitination"/>
    <property type="evidence" value="ECO:0007669"/>
    <property type="project" value="TreeGrafter"/>
</dbReference>
<feature type="region of interest" description="Disordered" evidence="3">
    <location>
        <begin position="311"/>
        <end position="337"/>
    </location>
</feature>
<dbReference type="Gene3D" id="2.30.280.10">
    <property type="entry name" value="SRA-YDG"/>
    <property type="match status" value="1"/>
</dbReference>
<evidence type="ECO:0000256" key="2">
    <source>
        <dbReference type="PROSITE-ProRule" id="PRU00358"/>
    </source>
</evidence>
<dbReference type="OrthoDB" id="2270193at2759"/>
<evidence type="ECO:0000256" key="1">
    <source>
        <dbReference type="ARBA" id="ARBA00023242"/>
    </source>
</evidence>
<dbReference type="GO" id="GO:0044027">
    <property type="term" value="P:negative regulation of gene expression via chromosomal CpG island methylation"/>
    <property type="evidence" value="ECO:0007669"/>
    <property type="project" value="TreeGrafter"/>
</dbReference>
<dbReference type="GO" id="GO:0005634">
    <property type="term" value="C:nucleus"/>
    <property type="evidence" value="ECO:0007669"/>
    <property type="project" value="UniProtKB-SubCell"/>
</dbReference>
<evidence type="ECO:0000313" key="6">
    <source>
        <dbReference type="Proteomes" id="UP000029665"/>
    </source>
</evidence>
<dbReference type="AlphaFoldDB" id="A0A060SGB1"/>
<gene>
    <name evidence="5" type="ORF">BN946_scf184909.g42</name>
</gene>
<feature type="compositionally biased region" description="Basic and acidic residues" evidence="3">
    <location>
        <begin position="187"/>
        <end position="196"/>
    </location>
</feature>
<dbReference type="SMART" id="SM00466">
    <property type="entry name" value="SRA"/>
    <property type="match status" value="1"/>
</dbReference>
<feature type="compositionally biased region" description="Acidic residues" evidence="3">
    <location>
        <begin position="233"/>
        <end position="244"/>
    </location>
</feature>
<keyword evidence="1 2" id="KW-0539">Nucleus</keyword>
<name>A0A060SGB1_PYCCI</name>
<dbReference type="GO" id="GO:0061630">
    <property type="term" value="F:ubiquitin protein ligase activity"/>
    <property type="evidence" value="ECO:0007669"/>
    <property type="project" value="TreeGrafter"/>
</dbReference>
<sequence length="420" mass="45730">MSTQCGLLRLFLHHSSVHSGIMAGIAGSKHKGCYSVVLSGGYEDDKDEGYCFIYTGCGGRDTKDGEKPREGPQTCDQSWENARNMSLKVRVFRTAESRTALTGLQVSAHTKKPVRVVRGYKSSSDFAPAQGYRYDGLYIVERAWMDVGNSGFKVCKFSFKRLPDQRPIPRRQGTLNLDLSQWERPKHFSKAHEHGSLSRSPSPGPRQRPERKGKGLTARGGIPLIRRPIFSDKEEDSEDEDEEDVRSSLAAESRAISPPSRPPAMTPPSVEPIPPTYNIVSRKPPTVAPAPPAATQVPNVDVHALLAEWSGPGISAKPGGASAPGPSVPVPKSTAMPQQTCPVRVQRLNPAGQQRPPMPPSARADARPLSHGTALGMRPRPSSGEGDTERKVKRAKFTDDEIGSEVRSSIIMELGTLEYP</sequence>
<dbReference type="InterPro" id="IPR015947">
    <property type="entry name" value="PUA-like_sf"/>
</dbReference>
<dbReference type="EMBL" id="CCBP010000101">
    <property type="protein sequence ID" value="CDO71448.1"/>
    <property type="molecule type" value="Genomic_DNA"/>
</dbReference>
<feature type="compositionally biased region" description="Pro residues" evidence="3">
    <location>
        <begin position="259"/>
        <end position="275"/>
    </location>
</feature>
<proteinExistence type="predicted"/>
<keyword evidence="6" id="KW-1185">Reference proteome</keyword>